<evidence type="ECO:0000256" key="3">
    <source>
        <dbReference type="ARBA" id="ARBA00022670"/>
    </source>
</evidence>
<evidence type="ECO:0000256" key="7">
    <source>
        <dbReference type="ARBA" id="ARBA00022989"/>
    </source>
</evidence>
<evidence type="ECO:0000256" key="2">
    <source>
        <dbReference type="ARBA" id="ARBA00022475"/>
    </source>
</evidence>
<gene>
    <name evidence="11" type="ORF">A2537_00305</name>
</gene>
<evidence type="ECO:0000256" key="1">
    <source>
        <dbReference type="ARBA" id="ARBA00006139"/>
    </source>
</evidence>
<dbReference type="InterPro" id="IPR001872">
    <property type="entry name" value="Peptidase_A8"/>
</dbReference>
<protein>
    <submittedName>
        <fullName evidence="11">Uncharacterized protein</fullName>
    </submittedName>
</protein>
<keyword evidence="8 10" id="KW-0472">Membrane</keyword>
<dbReference type="GO" id="GO:0016020">
    <property type="term" value="C:membrane"/>
    <property type="evidence" value="ECO:0007669"/>
    <property type="project" value="InterPro"/>
</dbReference>
<dbReference type="GO" id="GO:0004190">
    <property type="term" value="F:aspartic-type endopeptidase activity"/>
    <property type="evidence" value="ECO:0007669"/>
    <property type="project" value="UniProtKB-KW"/>
</dbReference>
<keyword evidence="5" id="KW-0064">Aspartyl protease</keyword>
<name>A0A1F6NXA1_9BACT</name>
<evidence type="ECO:0000313" key="12">
    <source>
        <dbReference type="Proteomes" id="UP000178490"/>
    </source>
</evidence>
<dbReference type="PANTHER" id="PTHR33695:SF1">
    <property type="entry name" value="LIPOPROTEIN SIGNAL PEPTIDASE"/>
    <property type="match status" value="1"/>
</dbReference>
<accession>A0A1F6NXA1</accession>
<feature type="transmembrane region" description="Helical" evidence="10">
    <location>
        <begin position="90"/>
        <end position="111"/>
    </location>
</feature>
<dbReference type="AlphaFoldDB" id="A0A1F6NXA1"/>
<keyword evidence="4 10" id="KW-0812">Transmembrane</keyword>
<dbReference type="PRINTS" id="PR00781">
    <property type="entry name" value="LIPOSIGPTASE"/>
</dbReference>
<dbReference type="GO" id="GO:0006508">
    <property type="term" value="P:proteolysis"/>
    <property type="evidence" value="ECO:0007669"/>
    <property type="project" value="UniProtKB-KW"/>
</dbReference>
<feature type="transmembrane region" description="Helical" evidence="10">
    <location>
        <begin position="117"/>
        <end position="141"/>
    </location>
</feature>
<keyword evidence="7 10" id="KW-1133">Transmembrane helix</keyword>
<evidence type="ECO:0000256" key="10">
    <source>
        <dbReference type="SAM" id="Phobius"/>
    </source>
</evidence>
<evidence type="ECO:0000256" key="4">
    <source>
        <dbReference type="ARBA" id="ARBA00022692"/>
    </source>
</evidence>
<dbReference type="EMBL" id="MFRC01000063">
    <property type="protein sequence ID" value="OGH88562.1"/>
    <property type="molecule type" value="Genomic_DNA"/>
</dbReference>
<reference evidence="11 12" key="1">
    <citation type="journal article" date="2016" name="Nat. Commun.">
        <title>Thousands of microbial genomes shed light on interconnected biogeochemical processes in an aquifer system.</title>
        <authorList>
            <person name="Anantharaman K."/>
            <person name="Brown C.T."/>
            <person name="Hug L.A."/>
            <person name="Sharon I."/>
            <person name="Castelle C.J."/>
            <person name="Probst A.J."/>
            <person name="Thomas B.C."/>
            <person name="Singh A."/>
            <person name="Wilkins M.J."/>
            <person name="Karaoz U."/>
            <person name="Brodie E.L."/>
            <person name="Williams K.H."/>
            <person name="Hubbard S.S."/>
            <person name="Banfield J.F."/>
        </authorList>
    </citation>
    <scope>NUCLEOTIDE SEQUENCE [LARGE SCALE GENOMIC DNA]</scope>
</reference>
<dbReference type="Pfam" id="PF01252">
    <property type="entry name" value="Peptidase_A8"/>
    <property type="match status" value="1"/>
</dbReference>
<feature type="transmembrane region" description="Helical" evidence="10">
    <location>
        <begin position="7"/>
        <end position="27"/>
    </location>
</feature>
<evidence type="ECO:0000256" key="5">
    <source>
        <dbReference type="ARBA" id="ARBA00022750"/>
    </source>
</evidence>
<feature type="transmembrane region" description="Helical" evidence="10">
    <location>
        <begin position="47"/>
        <end position="78"/>
    </location>
</feature>
<sequence length="145" mass="16758">MQTKVRQLMILIGGFFLFCLDQIFKYLSLNIFTSDHLAFKLFGWNPFINHGIAFSLPLPNIVTLIFTIPVVLIILWLLIKSFFYPIRLNIFIGLTLIFWGSISNLLDRIIYKATIDYFLIATGVINIADILIVIGFLLLFIQKKK</sequence>
<keyword evidence="2" id="KW-1003">Cell membrane</keyword>
<dbReference type="Proteomes" id="UP000178490">
    <property type="component" value="Unassembled WGS sequence"/>
</dbReference>
<organism evidence="11 12">
    <name type="scientific">Candidatus Magasanikbacteria bacterium RIFOXYD2_FULL_36_9</name>
    <dbReference type="NCBI Taxonomy" id="1798707"/>
    <lineage>
        <taxon>Bacteria</taxon>
        <taxon>Candidatus Magasanikiibacteriota</taxon>
    </lineage>
</organism>
<comment type="similarity">
    <text evidence="1 9">Belongs to the peptidase A8 family.</text>
</comment>
<evidence type="ECO:0000313" key="11">
    <source>
        <dbReference type="EMBL" id="OGH88562.1"/>
    </source>
</evidence>
<proteinExistence type="inferred from homology"/>
<comment type="caution">
    <text evidence="11">The sequence shown here is derived from an EMBL/GenBank/DDBJ whole genome shotgun (WGS) entry which is preliminary data.</text>
</comment>
<keyword evidence="3" id="KW-0645">Protease</keyword>
<keyword evidence="6" id="KW-0378">Hydrolase</keyword>
<evidence type="ECO:0000256" key="8">
    <source>
        <dbReference type="ARBA" id="ARBA00023136"/>
    </source>
</evidence>
<evidence type="ECO:0000256" key="6">
    <source>
        <dbReference type="ARBA" id="ARBA00022801"/>
    </source>
</evidence>
<evidence type="ECO:0000256" key="9">
    <source>
        <dbReference type="RuleBase" id="RU004181"/>
    </source>
</evidence>
<dbReference type="PANTHER" id="PTHR33695">
    <property type="entry name" value="LIPOPROTEIN SIGNAL PEPTIDASE"/>
    <property type="match status" value="1"/>
</dbReference>